<evidence type="ECO:0000259" key="1">
    <source>
        <dbReference type="Pfam" id="PF23826"/>
    </source>
</evidence>
<accession>A0A5J4LGN1</accession>
<evidence type="ECO:0000313" key="3">
    <source>
        <dbReference type="Proteomes" id="UP000325598"/>
    </source>
</evidence>
<reference evidence="2 3" key="1">
    <citation type="submission" date="2019-10" db="EMBL/GenBank/DDBJ databases">
        <title>Whole genome shotgun sequence of Streptomyces angustmyceticus NBRC 3934.</title>
        <authorList>
            <person name="Hosoyama A."/>
            <person name="Ichikawa N."/>
            <person name="Kimura A."/>
            <person name="Kitahashi Y."/>
            <person name="Komaki H."/>
            <person name="Uohara A."/>
        </authorList>
    </citation>
    <scope>NUCLEOTIDE SEQUENCE [LARGE SCALE GENOMIC DNA]</scope>
    <source>
        <strain evidence="2 3">NBRC 3934</strain>
    </source>
</reference>
<dbReference type="GeneID" id="96754072"/>
<proteinExistence type="predicted"/>
<dbReference type="AlphaFoldDB" id="A0A5J4LGN1"/>
<keyword evidence="3" id="KW-1185">Reference proteome</keyword>
<dbReference type="Pfam" id="PF23826">
    <property type="entry name" value="DUF7196"/>
    <property type="match status" value="1"/>
</dbReference>
<protein>
    <recommendedName>
        <fullName evidence="1">DUF7196 domain-containing protein</fullName>
    </recommendedName>
</protein>
<sequence>MGCNCGGGARPTVIIYQLNLPDGTVRQYYTWQEADAANQRAGGIGTILVLNQ</sequence>
<gene>
    <name evidence="2" type="ORF">San01_18720</name>
</gene>
<evidence type="ECO:0000313" key="2">
    <source>
        <dbReference type="EMBL" id="GES29385.1"/>
    </source>
</evidence>
<organism evidence="2 3">
    <name type="scientific">Streptomyces angustmyceticus</name>
    <dbReference type="NCBI Taxonomy" id="285578"/>
    <lineage>
        <taxon>Bacteria</taxon>
        <taxon>Bacillati</taxon>
        <taxon>Actinomycetota</taxon>
        <taxon>Actinomycetes</taxon>
        <taxon>Kitasatosporales</taxon>
        <taxon>Streptomycetaceae</taxon>
        <taxon>Streptomyces</taxon>
    </lineage>
</organism>
<feature type="domain" description="DUF7196" evidence="1">
    <location>
        <begin position="1"/>
        <end position="50"/>
    </location>
</feature>
<name>A0A5J4LGN1_9ACTN</name>
<dbReference type="InterPro" id="IPR055620">
    <property type="entry name" value="DUF7196"/>
</dbReference>
<comment type="caution">
    <text evidence="2">The sequence shown here is derived from an EMBL/GenBank/DDBJ whole genome shotgun (WGS) entry which is preliminary data.</text>
</comment>
<dbReference type="Proteomes" id="UP000325598">
    <property type="component" value="Unassembled WGS sequence"/>
</dbReference>
<dbReference type="EMBL" id="BLAG01000006">
    <property type="protein sequence ID" value="GES29385.1"/>
    <property type="molecule type" value="Genomic_DNA"/>
</dbReference>
<dbReference type="RefSeq" id="WP_164993062.1">
    <property type="nucleotide sequence ID" value="NZ_BLAG01000006.1"/>
</dbReference>